<dbReference type="Proteomes" id="UP001159042">
    <property type="component" value="Unassembled WGS sequence"/>
</dbReference>
<feature type="domain" description="FAM86 N-terminal" evidence="3">
    <location>
        <begin position="9"/>
        <end position="92"/>
    </location>
</feature>
<gene>
    <name evidence="4" type="ORF">NQ315_010699</name>
</gene>
<evidence type="ECO:0000256" key="2">
    <source>
        <dbReference type="ARBA" id="ARBA00022679"/>
    </source>
</evidence>
<keyword evidence="5" id="KW-1185">Reference proteome</keyword>
<dbReference type="Gene3D" id="3.40.50.150">
    <property type="entry name" value="Vaccinia Virus protein VP39"/>
    <property type="match status" value="1"/>
</dbReference>
<evidence type="ECO:0000259" key="3">
    <source>
        <dbReference type="Pfam" id="PF14904"/>
    </source>
</evidence>
<dbReference type="GO" id="GO:0032991">
    <property type="term" value="C:protein-containing complex"/>
    <property type="evidence" value="ECO:0007669"/>
    <property type="project" value="TreeGrafter"/>
</dbReference>
<evidence type="ECO:0000313" key="4">
    <source>
        <dbReference type="EMBL" id="KAJ8917793.1"/>
    </source>
</evidence>
<sequence length="349" mass="40061">MSSSEQLIDVINNIAKQFLCNRPIKNFVWNNIFQTLTYDSQQLLVRKTVNSNLVLKYQIETNYQKSFLKYIIENLEKHQDSEVHDELYSAYGRLVALPAATEYFKHYCIRNSGNIISIKENVNIISDGTTGLRTWQAALVLSEWALSNVEAFKNKTVLELGSGVGLTGLTVAMECSPKTVYLTDCHSLVLQTLSSNVKLNIDKDTTTDNDNDSIKTSEDFKPIQKKCVYRSSEKRKVFVLNLPWEEINKESCRELRTINTVIAADVVYDSELFDPLITALKCLAGVCSVDQFIFSCTERNKNTLEEFLERIRKAGFKIEELTVPPQENFMWPRDTPIRLCRFVMKQNNF</sequence>
<accession>A0AAV8VU89</accession>
<comment type="caution">
    <text evidence="4">The sequence shown here is derived from an EMBL/GenBank/DDBJ whole genome shotgun (WGS) entry which is preliminary data.</text>
</comment>
<dbReference type="GO" id="GO:0016740">
    <property type="term" value="F:transferase activity"/>
    <property type="evidence" value="ECO:0007669"/>
    <property type="project" value="UniProtKB-KW"/>
</dbReference>
<reference evidence="4 5" key="1">
    <citation type="journal article" date="2023" name="Insect Mol. Biol.">
        <title>Genome sequencing provides insights into the evolution of gene families encoding plant cell wall-degrading enzymes in longhorned beetles.</title>
        <authorList>
            <person name="Shin N.R."/>
            <person name="Okamura Y."/>
            <person name="Kirsch R."/>
            <person name="Pauchet Y."/>
        </authorList>
    </citation>
    <scope>NUCLEOTIDE SEQUENCE [LARGE SCALE GENOMIC DNA]</scope>
    <source>
        <strain evidence="4">EAD_L_NR</strain>
    </source>
</reference>
<dbReference type="PANTHER" id="PTHR14614:SF130">
    <property type="entry name" value="PROTEIN-LYSINE N-METHYLTRANSFERASE EEF2KMT"/>
    <property type="match status" value="1"/>
</dbReference>
<evidence type="ECO:0000256" key="1">
    <source>
        <dbReference type="ARBA" id="ARBA00005511"/>
    </source>
</evidence>
<evidence type="ECO:0000313" key="5">
    <source>
        <dbReference type="Proteomes" id="UP001159042"/>
    </source>
</evidence>
<proteinExistence type="inferred from homology"/>
<organism evidence="4 5">
    <name type="scientific">Exocentrus adspersus</name>
    <dbReference type="NCBI Taxonomy" id="1586481"/>
    <lineage>
        <taxon>Eukaryota</taxon>
        <taxon>Metazoa</taxon>
        <taxon>Ecdysozoa</taxon>
        <taxon>Arthropoda</taxon>
        <taxon>Hexapoda</taxon>
        <taxon>Insecta</taxon>
        <taxon>Pterygota</taxon>
        <taxon>Neoptera</taxon>
        <taxon>Endopterygota</taxon>
        <taxon>Coleoptera</taxon>
        <taxon>Polyphaga</taxon>
        <taxon>Cucujiformia</taxon>
        <taxon>Chrysomeloidea</taxon>
        <taxon>Cerambycidae</taxon>
        <taxon>Lamiinae</taxon>
        <taxon>Acanthocinini</taxon>
        <taxon>Exocentrus</taxon>
    </lineage>
</organism>
<dbReference type="InterPro" id="IPR029426">
    <property type="entry name" value="FAM86_N"/>
</dbReference>
<dbReference type="EMBL" id="JANEYG010000030">
    <property type="protein sequence ID" value="KAJ8917793.1"/>
    <property type="molecule type" value="Genomic_DNA"/>
</dbReference>
<name>A0AAV8VU89_9CUCU</name>
<keyword evidence="2" id="KW-0808">Transferase</keyword>
<dbReference type="InterPro" id="IPR019410">
    <property type="entry name" value="Methyltransf_16"/>
</dbReference>
<dbReference type="InterPro" id="IPR029063">
    <property type="entry name" value="SAM-dependent_MTases_sf"/>
</dbReference>
<dbReference type="AlphaFoldDB" id="A0AAV8VU89"/>
<dbReference type="Pfam" id="PF10294">
    <property type="entry name" value="Methyltransf_16"/>
    <property type="match status" value="2"/>
</dbReference>
<dbReference type="SUPFAM" id="SSF53335">
    <property type="entry name" value="S-adenosyl-L-methionine-dependent methyltransferases"/>
    <property type="match status" value="1"/>
</dbReference>
<dbReference type="PANTHER" id="PTHR14614">
    <property type="entry name" value="HEPATOCELLULAR CARCINOMA-ASSOCIATED ANTIGEN"/>
    <property type="match status" value="1"/>
</dbReference>
<protein>
    <recommendedName>
        <fullName evidence="3">FAM86 N-terminal domain-containing protein</fullName>
    </recommendedName>
</protein>
<comment type="similarity">
    <text evidence="1">Belongs to the class I-like SAM-binding methyltransferase superfamily. EEF2KMT family.</text>
</comment>
<dbReference type="Pfam" id="PF14904">
    <property type="entry name" value="FAM86"/>
    <property type="match status" value="1"/>
</dbReference>